<gene>
    <name evidence="2" type="ORF">LMG28138_06049</name>
</gene>
<keyword evidence="1" id="KW-0732">Signal</keyword>
<evidence type="ECO:0000313" key="3">
    <source>
        <dbReference type="Proteomes" id="UP000494115"/>
    </source>
</evidence>
<evidence type="ECO:0008006" key="4">
    <source>
        <dbReference type="Google" id="ProtNLM"/>
    </source>
</evidence>
<organism evidence="2 3">
    <name type="scientific">Pararobbsia alpina</name>
    <dbReference type="NCBI Taxonomy" id="621374"/>
    <lineage>
        <taxon>Bacteria</taxon>
        <taxon>Pseudomonadati</taxon>
        <taxon>Pseudomonadota</taxon>
        <taxon>Betaproteobacteria</taxon>
        <taxon>Burkholderiales</taxon>
        <taxon>Burkholderiaceae</taxon>
        <taxon>Pararobbsia</taxon>
    </lineage>
</organism>
<dbReference type="RefSeq" id="WP_175108513.1">
    <property type="nucleotide sequence ID" value="NZ_CADIKM010000135.1"/>
</dbReference>
<name>A0A6S7BPM6_9BURK</name>
<dbReference type="EMBL" id="CADIKM010000135">
    <property type="protein sequence ID" value="CAB3808481.1"/>
    <property type="molecule type" value="Genomic_DNA"/>
</dbReference>
<protein>
    <recommendedName>
        <fullName evidence="4">Periplasmic heavy metal sensor</fullName>
    </recommendedName>
</protein>
<dbReference type="Proteomes" id="UP000494115">
    <property type="component" value="Unassembled WGS sequence"/>
</dbReference>
<sequence>MSVIRTCAAIAMVVGAANCVFAQQASSPAVDLRNRLQHIHGTHSIDNELDRLTATLQLSQQQRSEVEVLLRRHHDTIQALIDGNPNASDEFLRERIHSISDDTHREINALLTQQQLVLVQQMQAQMREAGRGRYIDSLRNR</sequence>
<keyword evidence="3" id="KW-1185">Reference proteome</keyword>
<accession>A0A6S7BPM6</accession>
<dbReference type="AlphaFoldDB" id="A0A6S7BPM6"/>
<feature type="signal peptide" evidence="1">
    <location>
        <begin position="1"/>
        <end position="22"/>
    </location>
</feature>
<feature type="chain" id="PRO_5029002978" description="Periplasmic heavy metal sensor" evidence="1">
    <location>
        <begin position="23"/>
        <end position="141"/>
    </location>
</feature>
<proteinExistence type="predicted"/>
<reference evidence="2 3" key="1">
    <citation type="submission" date="2020-04" db="EMBL/GenBank/DDBJ databases">
        <authorList>
            <person name="De Canck E."/>
        </authorList>
    </citation>
    <scope>NUCLEOTIDE SEQUENCE [LARGE SCALE GENOMIC DNA]</scope>
    <source>
        <strain evidence="2 3">LMG 28138</strain>
    </source>
</reference>
<evidence type="ECO:0000256" key="1">
    <source>
        <dbReference type="SAM" id="SignalP"/>
    </source>
</evidence>
<evidence type="ECO:0000313" key="2">
    <source>
        <dbReference type="EMBL" id="CAB3808481.1"/>
    </source>
</evidence>